<dbReference type="SUPFAM" id="SSF48613">
    <property type="entry name" value="Heme oxygenase-like"/>
    <property type="match status" value="1"/>
</dbReference>
<dbReference type="InterPro" id="IPR050967">
    <property type="entry name" value="Thiamine_Salvage_TenA"/>
</dbReference>
<accession>A0A2D0T4H1</accession>
<dbReference type="KEGG" id="ipu:108279818"/>
<evidence type="ECO:0000313" key="2">
    <source>
        <dbReference type="RefSeq" id="XP_017349799.2"/>
    </source>
</evidence>
<dbReference type="Proteomes" id="UP000221080">
    <property type="component" value="Chromosome 19"/>
</dbReference>
<reference evidence="1" key="1">
    <citation type="journal article" date="2016" name="Nat. Commun.">
        <title>The channel catfish genome sequence provides insights into the evolution of scale formation in teleosts.</title>
        <authorList>
            <person name="Liu Z."/>
            <person name="Liu S."/>
            <person name="Yao J."/>
            <person name="Bao L."/>
            <person name="Zhang J."/>
            <person name="Li Y."/>
            <person name="Jiang C."/>
            <person name="Sun L."/>
            <person name="Wang R."/>
            <person name="Zhang Y."/>
            <person name="Zhou T."/>
            <person name="Zeng Q."/>
            <person name="Fu Q."/>
            <person name="Gao S."/>
            <person name="Li N."/>
            <person name="Koren S."/>
            <person name="Jiang Y."/>
            <person name="Zimin A."/>
            <person name="Xu P."/>
            <person name="Phillippy A.M."/>
            <person name="Geng X."/>
            <person name="Song L."/>
            <person name="Sun F."/>
            <person name="Li C."/>
            <person name="Wang X."/>
            <person name="Chen A."/>
            <person name="Jin Y."/>
            <person name="Yuan Z."/>
            <person name="Yang Y."/>
            <person name="Tan S."/>
            <person name="Peatman E."/>
            <person name="Lu J."/>
            <person name="Qin Z."/>
            <person name="Dunham R."/>
            <person name="Li Z."/>
            <person name="Sonstegard T."/>
            <person name="Feng J."/>
            <person name="Danzmann R.G."/>
            <person name="Schroeder S."/>
            <person name="Scheffler B."/>
            <person name="Duke M.V."/>
            <person name="Ballard L."/>
            <person name="Kucuktas H."/>
            <person name="Kaltenboeck L."/>
            <person name="Liu H."/>
            <person name="Armbruster J."/>
            <person name="Xie Y."/>
            <person name="Kirby M.L."/>
            <person name="Tian Y."/>
            <person name="Flanagan M.E."/>
            <person name="Mu W."/>
            <person name="Waldbieser G.C."/>
        </authorList>
    </citation>
    <scope>NUCLEOTIDE SEQUENCE [LARGE SCALE GENOMIC DNA]</scope>
    <source>
        <strain evidence="1">SDA103</strain>
    </source>
</reference>
<organism evidence="1 2">
    <name type="scientific">Ictalurus punctatus</name>
    <name type="common">Channel catfish</name>
    <name type="synonym">Silurus punctatus</name>
    <dbReference type="NCBI Taxonomy" id="7998"/>
    <lineage>
        <taxon>Eukaryota</taxon>
        <taxon>Metazoa</taxon>
        <taxon>Chordata</taxon>
        <taxon>Craniata</taxon>
        <taxon>Vertebrata</taxon>
        <taxon>Euteleostomi</taxon>
        <taxon>Actinopterygii</taxon>
        <taxon>Neopterygii</taxon>
        <taxon>Teleostei</taxon>
        <taxon>Ostariophysi</taxon>
        <taxon>Siluriformes</taxon>
        <taxon>Ictaluridae</taxon>
        <taxon>Ictalurus</taxon>
    </lineage>
</organism>
<dbReference type="Gene3D" id="1.20.910.10">
    <property type="entry name" value="Heme oxygenase-like"/>
    <property type="match status" value="1"/>
</dbReference>
<sequence length="292" mass="34047">MLLSAISDDGTPLVVLSDFNIYPDLPHAADFLALLPMFDLKQFASPATHKAGKQLNLILTLLHYIQLCGMKTMMSAALSFILFLSSLSYSLASKDVYEDLWNMNLDIANKTLQLDFLQQMQTNNLQAERYVSFTLQDISYVQGVTKMLKMMRKKVRRPTDIRDFMTRRYTSYKKFLDLLNQQYFLQGTPFIKPTPAMKKYLATYREVMEKDPIYFAVALLPCARLWVWLANNLKISKTNVYFTWKEDNKDGHPETHYKALLNKYLNTKQAIKYAKDLFQKQMQNEHDFFATS</sequence>
<dbReference type="GO" id="GO:0005829">
    <property type="term" value="C:cytosol"/>
    <property type="evidence" value="ECO:0007669"/>
    <property type="project" value="TreeGrafter"/>
</dbReference>
<dbReference type="PANTHER" id="PTHR43198">
    <property type="entry name" value="BIFUNCTIONAL TH2 PROTEIN"/>
    <property type="match status" value="1"/>
</dbReference>
<proteinExistence type="predicted"/>
<reference evidence="2" key="2">
    <citation type="submission" date="2025-08" db="UniProtKB">
        <authorList>
            <consortium name="RefSeq"/>
        </authorList>
    </citation>
    <scope>IDENTIFICATION</scope>
    <source>
        <tissue evidence="2">Blood</tissue>
    </source>
</reference>
<dbReference type="RefSeq" id="XP_017349799.2">
    <property type="nucleotide sequence ID" value="XM_017494310.2"/>
</dbReference>
<dbReference type="AlphaFoldDB" id="A0A2D0T4H1"/>
<dbReference type="InterPro" id="IPR016084">
    <property type="entry name" value="Haem_Oase-like_multi-hlx"/>
</dbReference>
<evidence type="ECO:0000313" key="1">
    <source>
        <dbReference type="Proteomes" id="UP000221080"/>
    </source>
</evidence>
<dbReference type="PANTHER" id="PTHR43198:SF2">
    <property type="entry name" value="SI:CH1073-67J19.1-RELATED"/>
    <property type="match status" value="1"/>
</dbReference>
<name>A0A2D0T4H1_ICTPU</name>
<gene>
    <name evidence="2" type="primary">LOC108279818</name>
</gene>
<protein>
    <submittedName>
        <fullName evidence="2">Uncharacterized protein LOC108279818</fullName>
    </submittedName>
</protein>
<dbReference type="GeneID" id="108279818"/>
<dbReference type="OrthoDB" id="6051518at2759"/>
<keyword evidence="1" id="KW-1185">Reference proteome</keyword>